<evidence type="ECO:0000256" key="1">
    <source>
        <dbReference type="ARBA" id="ARBA00022737"/>
    </source>
</evidence>
<dbReference type="EMBL" id="DS114243">
    <property type="protein sequence ID" value="EAX89007.1"/>
    <property type="molecule type" value="Genomic_DNA"/>
</dbReference>
<evidence type="ECO:0000256" key="3">
    <source>
        <dbReference type="PROSITE-ProRule" id="PRU00023"/>
    </source>
</evidence>
<dbReference type="PANTHER" id="PTHR24198:SF165">
    <property type="entry name" value="ANKYRIN REPEAT-CONTAINING PROTEIN-RELATED"/>
    <property type="match status" value="1"/>
</dbReference>
<dbReference type="SMART" id="SM00248">
    <property type="entry name" value="ANK"/>
    <property type="match status" value="7"/>
</dbReference>
<keyword evidence="2 3" id="KW-0040">ANK repeat</keyword>
<dbReference type="InterPro" id="IPR020683">
    <property type="entry name" value="DUF3447"/>
</dbReference>
<feature type="repeat" description="ANK" evidence="3">
    <location>
        <begin position="477"/>
        <end position="509"/>
    </location>
</feature>
<evidence type="ECO:0000313" key="5">
    <source>
        <dbReference type="EMBL" id="EAX89007.1"/>
    </source>
</evidence>
<dbReference type="Gene3D" id="1.25.40.20">
    <property type="entry name" value="Ankyrin repeat-containing domain"/>
    <property type="match status" value="1"/>
</dbReference>
<protein>
    <submittedName>
        <fullName evidence="5">Ankyrin repeat protein, putative</fullName>
    </submittedName>
</protein>
<keyword evidence="1" id="KW-0677">Repeat</keyword>
<reference evidence="5" key="2">
    <citation type="journal article" date="2007" name="Science">
        <title>Draft genome sequence of the sexually transmitted pathogen Trichomonas vaginalis.</title>
        <authorList>
            <person name="Carlton J.M."/>
            <person name="Hirt R.P."/>
            <person name="Silva J.C."/>
            <person name="Delcher A.L."/>
            <person name="Schatz M."/>
            <person name="Zhao Q."/>
            <person name="Wortman J.R."/>
            <person name="Bidwell S.L."/>
            <person name="Alsmark U.C.M."/>
            <person name="Besteiro S."/>
            <person name="Sicheritz-Ponten T."/>
            <person name="Noel C.J."/>
            <person name="Dacks J.B."/>
            <person name="Foster P.G."/>
            <person name="Simillion C."/>
            <person name="Van de Peer Y."/>
            <person name="Miranda-Saavedra D."/>
            <person name="Barton G.J."/>
            <person name="Westrop G.D."/>
            <person name="Mueller S."/>
            <person name="Dessi D."/>
            <person name="Fiori P.L."/>
            <person name="Ren Q."/>
            <person name="Paulsen I."/>
            <person name="Zhang H."/>
            <person name="Bastida-Corcuera F.D."/>
            <person name="Simoes-Barbosa A."/>
            <person name="Brown M.T."/>
            <person name="Hayes R.D."/>
            <person name="Mukherjee M."/>
            <person name="Okumura C.Y."/>
            <person name="Schneider R."/>
            <person name="Smith A.J."/>
            <person name="Vanacova S."/>
            <person name="Villalvazo M."/>
            <person name="Haas B.J."/>
            <person name="Pertea M."/>
            <person name="Feldblyum T.V."/>
            <person name="Utterback T.R."/>
            <person name="Shu C.L."/>
            <person name="Osoegawa K."/>
            <person name="de Jong P.J."/>
            <person name="Hrdy I."/>
            <person name="Horvathova L."/>
            <person name="Zubacova Z."/>
            <person name="Dolezal P."/>
            <person name="Malik S.B."/>
            <person name="Logsdon J.M. Jr."/>
            <person name="Henze K."/>
            <person name="Gupta A."/>
            <person name="Wang C.C."/>
            <person name="Dunne R.L."/>
            <person name="Upcroft J.A."/>
            <person name="Upcroft P."/>
            <person name="White O."/>
            <person name="Salzberg S.L."/>
            <person name="Tang P."/>
            <person name="Chiu C.-H."/>
            <person name="Lee Y.-S."/>
            <person name="Embley T.M."/>
            <person name="Coombs G.H."/>
            <person name="Mottram J.C."/>
            <person name="Tachezy J."/>
            <person name="Fraser-Liggett C.M."/>
            <person name="Johnson P.J."/>
        </authorList>
    </citation>
    <scope>NUCLEOTIDE SEQUENCE [LARGE SCALE GENOMIC DNA]</scope>
    <source>
        <strain evidence="5">G3</strain>
    </source>
</reference>
<dbReference type="KEGG" id="tva:4746673"/>
<dbReference type="SMR" id="A2G1F0"/>
<dbReference type="Pfam" id="PF11929">
    <property type="entry name" value="DUF3447"/>
    <property type="match status" value="1"/>
</dbReference>
<feature type="repeat" description="ANK" evidence="3">
    <location>
        <begin position="356"/>
        <end position="388"/>
    </location>
</feature>
<dbReference type="PANTHER" id="PTHR24198">
    <property type="entry name" value="ANKYRIN REPEAT AND PROTEIN KINASE DOMAIN-CONTAINING PROTEIN"/>
    <property type="match status" value="1"/>
</dbReference>
<dbReference type="InterPro" id="IPR002110">
    <property type="entry name" value="Ankyrin_rpt"/>
</dbReference>
<reference evidence="5" key="1">
    <citation type="submission" date="2006-10" db="EMBL/GenBank/DDBJ databases">
        <authorList>
            <person name="Amadeo P."/>
            <person name="Zhao Q."/>
            <person name="Wortman J."/>
            <person name="Fraser-Liggett C."/>
            <person name="Carlton J."/>
        </authorList>
    </citation>
    <scope>NUCLEOTIDE SEQUENCE</scope>
    <source>
        <strain evidence="5">G3</strain>
    </source>
</reference>
<dbReference type="eggNOG" id="KOG0504">
    <property type="taxonomic scope" value="Eukaryota"/>
</dbReference>
<dbReference type="PROSITE" id="PS50088">
    <property type="entry name" value="ANK_REPEAT"/>
    <property type="match status" value="5"/>
</dbReference>
<dbReference type="VEuPathDB" id="TrichDB:TVAGG3_0930240"/>
<keyword evidence="6" id="KW-1185">Reference proteome</keyword>
<feature type="repeat" description="ANK" evidence="3">
    <location>
        <begin position="322"/>
        <end position="354"/>
    </location>
</feature>
<feature type="repeat" description="ANK" evidence="3">
    <location>
        <begin position="388"/>
        <end position="420"/>
    </location>
</feature>
<feature type="domain" description="DUF3447" evidence="4">
    <location>
        <begin position="169"/>
        <end position="234"/>
    </location>
</feature>
<name>A2G1F0_TRIV3</name>
<dbReference type="InterPro" id="IPR036770">
    <property type="entry name" value="Ankyrin_rpt-contain_sf"/>
</dbReference>
<dbReference type="RefSeq" id="XP_001301937.1">
    <property type="nucleotide sequence ID" value="XM_001301936.1"/>
</dbReference>
<dbReference type="OrthoDB" id="2141591at2759"/>
<accession>A2G1F0</accession>
<dbReference type="AlphaFoldDB" id="A2G1F0"/>
<feature type="repeat" description="ANK" evidence="3">
    <location>
        <begin position="444"/>
        <end position="476"/>
    </location>
</feature>
<proteinExistence type="predicted"/>
<dbReference type="SUPFAM" id="SSF48403">
    <property type="entry name" value="Ankyrin repeat"/>
    <property type="match status" value="2"/>
</dbReference>
<dbReference type="PROSITE" id="PS50297">
    <property type="entry name" value="ANK_REP_REGION"/>
    <property type="match status" value="3"/>
</dbReference>
<dbReference type="Proteomes" id="UP000001542">
    <property type="component" value="Unassembled WGS sequence"/>
</dbReference>
<evidence type="ECO:0000259" key="4">
    <source>
        <dbReference type="Pfam" id="PF11929"/>
    </source>
</evidence>
<dbReference type="VEuPathDB" id="TrichDB:TVAG_499230"/>
<dbReference type="Pfam" id="PF12796">
    <property type="entry name" value="Ank_2"/>
    <property type="match status" value="3"/>
</dbReference>
<evidence type="ECO:0000256" key="2">
    <source>
        <dbReference type="ARBA" id="ARBA00023043"/>
    </source>
</evidence>
<sequence length="535" mass="61046">MENDISNLNVLIEAIQRMYDINTSNYEDIITYLHKLIRDDILNLRNAHQIFKNIMLSQTKKINLIGYCIKKLLLLCQKDSNPFEANFIKKTLPNYEDVSETNVSVDFDLFNDDNKVKYIYFDDVDSLIKEIQDEEFDFIATYQRKSLIYYCANFGSTKCFKYLLANGATVDQTILEGSFLSGEIEIIHLLEEKLLPNYKCFQNALIAHNLDLIDYLISKYNFVLSYNDFATKYCFEYLFDVLNNEQTFLESLKNGLLQKCASLGIFPVVKIIVDKMYNVVTDKKNIISKISSSLICAIEKNNIKTVYFLLEKDVDINYINSDYMTPLQSASFVGNLDVVKILVQRGAIINEYHNKFTLTPLSRACFGGHLEIVKFLVENGAEVNQIKDNSTALVTACIHHNTDIALYLIEKGADVAKFDPFFWCASSGNTKVAEKILDKIEINENDDALITACRNNSLEMVKLLVSRGFNVNFKNIEGMTPFLTAVKINSVEIAKYLYEKGADIHVSTIDGFSVKEYAKANYSADVGKWLDTLDI</sequence>
<evidence type="ECO:0000313" key="6">
    <source>
        <dbReference type="Proteomes" id="UP000001542"/>
    </source>
</evidence>
<organism evidence="5 6">
    <name type="scientific">Trichomonas vaginalis (strain ATCC PRA-98 / G3)</name>
    <dbReference type="NCBI Taxonomy" id="412133"/>
    <lineage>
        <taxon>Eukaryota</taxon>
        <taxon>Metamonada</taxon>
        <taxon>Parabasalia</taxon>
        <taxon>Trichomonadida</taxon>
        <taxon>Trichomonadidae</taxon>
        <taxon>Trichomonas</taxon>
    </lineage>
</organism>
<gene>
    <name evidence="5" type="ORF">TVAG_499230</name>
</gene>
<dbReference type="InParanoid" id="A2G1F0"/>